<organism evidence="9 10">
    <name type="scientific">Candidatus Allocopromorpha excrementipullorum</name>
    <dbReference type="NCBI Taxonomy" id="2840743"/>
    <lineage>
        <taxon>Bacteria</taxon>
        <taxon>Bacillati</taxon>
        <taxon>Bacillota</taxon>
        <taxon>Clostridia</taxon>
        <taxon>Eubacteriales</taxon>
        <taxon>Eubacteriaceae</taxon>
        <taxon>Eubacteriaceae incertae sedis</taxon>
        <taxon>Candidatus Allocopromorpha</taxon>
    </lineage>
</organism>
<dbReference type="Pfam" id="PF19296">
    <property type="entry name" value="RelA_AH_RIS"/>
    <property type="match status" value="1"/>
</dbReference>
<dbReference type="InterPro" id="IPR045600">
    <property type="entry name" value="RelA/SpoT_AH_RIS"/>
</dbReference>
<feature type="domain" description="HD" evidence="7">
    <location>
        <begin position="45"/>
        <end position="144"/>
    </location>
</feature>
<accession>A0A9D1SUI6</accession>
<dbReference type="AlphaFoldDB" id="A0A9D1SUI6"/>
<evidence type="ECO:0000256" key="2">
    <source>
        <dbReference type="ARBA" id="ARBA00013251"/>
    </source>
</evidence>
<dbReference type="SUPFAM" id="SSF81271">
    <property type="entry name" value="TGS-like"/>
    <property type="match status" value="1"/>
</dbReference>
<feature type="coiled-coil region" evidence="5">
    <location>
        <begin position="538"/>
        <end position="567"/>
    </location>
</feature>
<dbReference type="SUPFAM" id="SSF55021">
    <property type="entry name" value="ACT-like"/>
    <property type="match status" value="1"/>
</dbReference>
<evidence type="ECO:0000256" key="1">
    <source>
        <dbReference type="ARBA" id="ARBA00004976"/>
    </source>
</evidence>
<reference evidence="9" key="2">
    <citation type="journal article" date="2021" name="PeerJ">
        <title>Extensive microbial diversity within the chicken gut microbiome revealed by metagenomics and culture.</title>
        <authorList>
            <person name="Gilroy R."/>
            <person name="Ravi A."/>
            <person name="Getino M."/>
            <person name="Pursley I."/>
            <person name="Horton D.L."/>
            <person name="Alikhan N.F."/>
            <person name="Baker D."/>
            <person name="Gharbi K."/>
            <person name="Hall N."/>
            <person name="Watson M."/>
            <person name="Adriaenssens E.M."/>
            <person name="Foster-Nyarko E."/>
            <person name="Jarju S."/>
            <person name="Secka A."/>
            <person name="Antonio M."/>
            <person name="Oren A."/>
            <person name="Chaudhuri R.R."/>
            <person name="La Ragione R."/>
            <person name="Hildebrand F."/>
            <person name="Pallen M.J."/>
        </authorList>
    </citation>
    <scope>NUCLEOTIDE SEQUENCE</scope>
    <source>
        <strain evidence="9">ChiSjej4B22-8349</strain>
    </source>
</reference>
<dbReference type="NCBIfam" id="TIGR00691">
    <property type="entry name" value="spoT_relA"/>
    <property type="match status" value="1"/>
</dbReference>
<evidence type="ECO:0000313" key="9">
    <source>
        <dbReference type="EMBL" id="HIU95246.1"/>
    </source>
</evidence>
<dbReference type="Gene3D" id="3.10.20.30">
    <property type="match status" value="1"/>
</dbReference>
<dbReference type="InterPro" id="IPR002912">
    <property type="entry name" value="ACT_dom"/>
</dbReference>
<dbReference type="GO" id="GO:0008728">
    <property type="term" value="F:GTP diphosphokinase activity"/>
    <property type="evidence" value="ECO:0007669"/>
    <property type="project" value="UniProtKB-EC"/>
</dbReference>
<dbReference type="InterPro" id="IPR043519">
    <property type="entry name" value="NT_sf"/>
</dbReference>
<dbReference type="Gene3D" id="3.30.460.10">
    <property type="entry name" value="Beta Polymerase, domain 2"/>
    <property type="match status" value="1"/>
</dbReference>
<evidence type="ECO:0000256" key="5">
    <source>
        <dbReference type="SAM" id="Coils"/>
    </source>
</evidence>
<dbReference type="Pfam" id="PF13291">
    <property type="entry name" value="ACT_4"/>
    <property type="match status" value="1"/>
</dbReference>
<feature type="domain" description="ACT" evidence="6">
    <location>
        <begin position="662"/>
        <end position="736"/>
    </location>
</feature>
<comment type="catalytic activity">
    <reaction evidence="3">
        <text>GTP + ATP = guanosine 3'-diphosphate 5'-triphosphate + AMP</text>
        <dbReference type="Rhea" id="RHEA:22088"/>
        <dbReference type="ChEBI" id="CHEBI:30616"/>
        <dbReference type="ChEBI" id="CHEBI:37565"/>
        <dbReference type="ChEBI" id="CHEBI:142410"/>
        <dbReference type="ChEBI" id="CHEBI:456215"/>
        <dbReference type="EC" id="2.7.6.5"/>
    </reaction>
</comment>
<proteinExistence type="inferred from homology"/>
<dbReference type="PROSITE" id="PS51671">
    <property type="entry name" value="ACT"/>
    <property type="match status" value="1"/>
</dbReference>
<dbReference type="InterPro" id="IPR003607">
    <property type="entry name" value="HD/PDEase_dom"/>
</dbReference>
<dbReference type="InterPro" id="IPR006674">
    <property type="entry name" value="HD_domain"/>
</dbReference>
<dbReference type="CDD" id="cd05399">
    <property type="entry name" value="NT_Rel-Spo_like"/>
    <property type="match status" value="1"/>
</dbReference>
<comment type="caution">
    <text evidence="9">The sequence shown here is derived from an EMBL/GenBank/DDBJ whole genome shotgun (WGS) entry which is preliminary data.</text>
</comment>
<gene>
    <name evidence="9" type="ORF">IAD25_00850</name>
</gene>
<dbReference type="Gene3D" id="3.30.70.260">
    <property type="match status" value="1"/>
</dbReference>
<dbReference type="Pfam" id="PF04607">
    <property type="entry name" value="RelA_SpoT"/>
    <property type="match status" value="1"/>
</dbReference>
<comment type="similarity">
    <text evidence="4">Belongs to the relA/spoT family.</text>
</comment>
<evidence type="ECO:0000259" key="8">
    <source>
        <dbReference type="PROSITE" id="PS51880"/>
    </source>
</evidence>
<dbReference type="Gene3D" id="1.10.3210.10">
    <property type="entry name" value="Hypothetical protein af1432"/>
    <property type="match status" value="1"/>
</dbReference>
<dbReference type="PROSITE" id="PS51880">
    <property type="entry name" value="TGS"/>
    <property type="match status" value="1"/>
</dbReference>
<dbReference type="PANTHER" id="PTHR21262:SF31">
    <property type="entry name" value="GTP PYROPHOSPHOKINASE"/>
    <property type="match status" value="1"/>
</dbReference>
<dbReference type="CDD" id="cd01668">
    <property type="entry name" value="TGS_RSH"/>
    <property type="match status" value="1"/>
</dbReference>
<dbReference type="FunFam" id="3.10.20.30:FF:000002">
    <property type="entry name" value="GTP pyrophosphokinase (RelA/SpoT)"/>
    <property type="match status" value="1"/>
</dbReference>
<dbReference type="InterPro" id="IPR004095">
    <property type="entry name" value="TGS"/>
</dbReference>
<dbReference type="SUPFAM" id="SSF109604">
    <property type="entry name" value="HD-domain/PDEase-like"/>
    <property type="match status" value="1"/>
</dbReference>
<comment type="pathway">
    <text evidence="1">Purine metabolism; ppGpp biosynthesis; ppGpp from GTP: step 1/2.</text>
</comment>
<dbReference type="PROSITE" id="PS51831">
    <property type="entry name" value="HD"/>
    <property type="match status" value="1"/>
</dbReference>
<dbReference type="Proteomes" id="UP000824130">
    <property type="component" value="Unassembled WGS sequence"/>
</dbReference>
<comment type="function">
    <text evidence="4">In eubacteria ppGpp (guanosine 3'-diphosphate 5'-diphosphate) is a mediator of the stringent response that coordinates a variety of cellular activities in response to changes in nutritional abundance.</text>
</comment>
<dbReference type="EC" id="2.7.6.5" evidence="2"/>
<evidence type="ECO:0000259" key="6">
    <source>
        <dbReference type="PROSITE" id="PS51671"/>
    </source>
</evidence>
<dbReference type="Pfam" id="PF13328">
    <property type="entry name" value="HD_4"/>
    <property type="match status" value="1"/>
</dbReference>
<protein>
    <recommendedName>
        <fullName evidence="2">GTP diphosphokinase</fullName>
        <ecNumber evidence="2">2.7.6.5</ecNumber>
    </recommendedName>
</protein>
<dbReference type="Pfam" id="PF02824">
    <property type="entry name" value="TGS"/>
    <property type="match status" value="1"/>
</dbReference>
<evidence type="ECO:0000259" key="7">
    <source>
        <dbReference type="PROSITE" id="PS51831"/>
    </source>
</evidence>
<evidence type="ECO:0000313" key="10">
    <source>
        <dbReference type="Proteomes" id="UP000824130"/>
    </source>
</evidence>
<dbReference type="GO" id="GO:0015969">
    <property type="term" value="P:guanosine tetraphosphate metabolic process"/>
    <property type="evidence" value="ECO:0007669"/>
    <property type="project" value="InterPro"/>
</dbReference>
<dbReference type="InterPro" id="IPR004811">
    <property type="entry name" value="RelA/Spo_fam"/>
</dbReference>
<dbReference type="InterPro" id="IPR012676">
    <property type="entry name" value="TGS-like"/>
</dbReference>
<dbReference type="SMART" id="SM00954">
    <property type="entry name" value="RelA_SpoT"/>
    <property type="match status" value="1"/>
</dbReference>
<dbReference type="InterPro" id="IPR007685">
    <property type="entry name" value="RelA_SpoT"/>
</dbReference>
<dbReference type="FunFam" id="3.30.460.10:FF:000001">
    <property type="entry name" value="GTP pyrophosphokinase RelA"/>
    <property type="match status" value="1"/>
</dbReference>
<name>A0A9D1SUI6_9FIRM</name>
<dbReference type="SUPFAM" id="SSF81301">
    <property type="entry name" value="Nucleotidyltransferase"/>
    <property type="match status" value="1"/>
</dbReference>
<dbReference type="InterPro" id="IPR012675">
    <property type="entry name" value="Beta-grasp_dom_sf"/>
</dbReference>
<dbReference type="PANTHER" id="PTHR21262">
    <property type="entry name" value="GUANOSINE-3',5'-BIS DIPHOSPHATE 3'-PYROPHOSPHOHYDROLASE"/>
    <property type="match status" value="1"/>
</dbReference>
<keyword evidence="5" id="KW-0175">Coiled coil</keyword>
<evidence type="ECO:0000256" key="4">
    <source>
        <dbReference type="RuleBase" id="RU003847"/>
    </source>
</evidence>
<reference evidence="9" key="1">
    <citation type="submission" date="2020-10" db="EMBL/GenBank/DDBJ databases">
        <authorList>
            <person name="Gilroy R."/>
        </authorList>
    </citation>
    <scope>NUCLEOTIDE SEQUENCE</scope>
    <source>
        <strain evidence="9">ChiSjej4B22-8349</strain>
    </source>
</reference>
<feature type="domain" description="TGS" evidence="8">
    <location>
        <begin position="384"/>
        <end position="445"/>
    </location>
</feature>
<dbReference type="FunFam" id="1.10.3210.10:FF:000001">
    <property type="entry name" value="GTP pyrophosphokinase RelA"/>
    <property type="match status" value="1"/>
</dbReference>
<sequence length="736" mass="84279">MKKRSEFLDTILQFNPHYDIELIGRAYDVAEEMHRGQLRKSGEPYLIHPMAVAEILADLGMDEETIIAGLLHDVVEDTEYTEEQLVSEFGEEVGLLVDGVTKLGSLKFKSKEERQAENLRKMFLAMSKDIRVLIIKLSDRLHNLRTINYMTHDKIIEKCRETLDIYAPLAARLGIYAMKMELEDIALKFLEPEAYYDLAEQVNERKEEREKSIETVVEEIRKSLDEIGIKYDIYGRSKHFYSIYKKMKYQHKNLDEIFDLMAVRVIVETVRDCYAVLGMVHTMWTPIPGRFKDYIAMPKPNMYQSLHTTVISDGGKPFEIQIRTYEMHRIAEYGIAAHWKYKEGIKSDTEEVKLSWLRQALEWQKDVNDPKEFMESLKMDLFSGQVFVFTPQGDVIELPAESTPLDFAFKIHSDVGAKCVGAKVNGKMVPIDHKLENGNIVEIVTSPNAAGPSIDWLKMAKSSSARNKIRQWLKKENKTDVIDRGKDQIDKYVRRKGHDPRELLKNSFVSRAIKELGYKTSDELYNQLANAGTIQSKLLNLLLKYEAEEKEEEAAKEKSLLDNLNEISEKTQKRAAQAAAHRKKEDDSGVIVEGVDNLMIRIARCCNPVPGDDIVGFITKGRGISVHRKDCDNLKSLSPEDKARFIDVRWAKQLEDKSFDAEISITAKDQKSMLSSISKICEDMDVRISGLNARADKDETVKINLTLSIKNKEQMEKICRSLKGIPGILEAYRTST</sequence>
<dbReference type="InterPro" id="IPR045865">
    <property type="entry name" value="ACT-like_dom_sf"/>
</dbReference>
<dbReference type="GO" id="GO:0005886">
    <property type="term" value="C:plasma membrane"/>
    <property type="evidence" value="ECO:0007669"/>
    <property type="project" value="TreeGrafter"/>
</dbReference>
<dbReference type="CDD" id="cd00077">
    <property type="entry name" value="HDc"/>
    <property type="match status" value="1"/>
</dbReference>
<dbReference type="EMBL" id="DVOB01000019">
    <property type="protein sequence ID" value="HIU95246.1"/>
    <property type="molecule type" value="Genomic_DNA"/>
</dbReference>
<dbReference type="InterPro" id="IPR033655">
    <property type="entry name" value="TGS_RelA/SpoT"/>
</dbReference>
<dbReference type="SMART" id="SM00471">
    <property type="entry name" value="HDc"/>
    <property type="match status" value="1"/>
</dbReference>
<evidence type="ECO:0000256" key="3">
    <source>
        <dbReference type="ARBA" id="ARBA00048244"/>
    </source>
</evidence>
<dbReference type="CDD" id="cd04876">
    <property type="entry name" value="ACT_RelA-SpoT"/>
    <property type="match status" value="1"/>
</dbReference>